<organism evidence="1 2">
    <name type="scientific">Nocardioides seonyuensis</name>
    <dbReference type="NCBI Taxonomy" id="2518371"/>
    <lineage>
        <taxon>Bacteria</taxon>
        <taxon>Bacillati</taxon>
        <taxon>Actinomycetota</taxon>
        <taxon>Actinomycetes</taxon>
        <taxon>Propionibacteriales</taxon>
        <taxon>Nocardioidaceae</taxon>
        <taxon>Nocardioides</taxon>
    </lineage>
</organism>
<keyword evidence="2" id="KW-1185">Reference proteome</keyword>
<dbReference type="SUPFAM" id="SSF48498">
    <property type="entry name" value="Tetracyclin repressor-like, C-terminal domain"/>
    <property type="match status" value="1"/>
</dbReference>
<evidence type="ECO:0000313" key="2">
    <source>
        <dbReference type="Proteomes" id="UP000294853"/>
    </source>
</evidence>
<gene>
    <name evidence="1" type="ORF">EXE58_03375</name>
</gene>
<accession>A0A4P7IDD5</accession>
<dbReference type="KEGG" id="nsn:EXE58_03375"/>
<reference evidence="1 2" key="1">
    <citation type="submission" date="2019-03" db="EMBL/GenBank/DDBJ databases">
        <title>Three New Species of Nocardioides, Nocardioides euryhalodurans sp. nov., Nocardioides seonyuensis sp. nov. and Nocardioides eburneoflavus sp. nov. Iolated from Soil.</title>
        <authorList>
            <person name="Roh S.G."/>
            <person name="Lee C."/>
            <person name="Kim M.-K."/>
            <person name="Kim S.B."/>
        </authorList>
    </citation>
    <scope>NUCLEOTIDE SEQUENCE [LARGE SCALE GENOMIC DNA]</scope>
    <source>
        <strain evidence="1 2">MMS17-SY207-3</strain>
    </source>
</reference>
<dbReference type="AlphaFoldDB" id="A0A4P7IDD5"/>
<dbReference type="InterPro" id="IPR036271">
    <property type="entry name" value="Tet_transcr_reg_TetR-rel_C_sf"/>
</dbReference>
<dbReference type="EMBL" id="CP038436">
    <property type="protein sequence ID" value="QBX54603.1"/>
    <property type="molecule type" value="Genomic_DNA"/>
</dbReference>
<proteinExistence type="predicted"/>
<protein>
    <submittedName>
        <fullName evidence="1">Uncharacterized protein</fullName>
    </submittedName>
</protein>
<sequence length="113" mass="12282">MDCSEVAATRAWLSLCELARHNDELARVLAPWLEHETRTIGRLAASSLAKGARVGLDETPSQLLPSDLIAVEAVVHGLRQQMVRRTDPLGIEDAQEALRTALAALLLPVHSRA</sequence>
<dbReference type="Proteomes" id="UP000294853">
    <property type="component" value="Chromosome"/>
</dbReference>
<dbReference type="OrthoDB" id="9802640at2"/>
<evidence type="ECO:0000313" key="1">
    <source>
        <dbReference type="EMBL" id="QBX54603.1"/>
    </source>
</evidence>
<dbReference type="RefSeq" id="WP_135266575.1">
    <property type="nucleotide sequence ID" value="NZ_CP038436.1"/>
</dbReference>
<name>A0A4P7IDD5_9ACTN</name>